<keyword evidence="3" id="KW-1185">Reference proteome</keyword>
<organism evidence="2 3">
    <name type="scientific">Mesonia algae</name>
    <dbReference type="NCBI Taxonomy" id="213248"/>
    <lineage>
        <taxon>Bacteria</taxon>
        <taxon>Pseudomonadati</taxon>
        <taxon>Bacteroidota</taxon>
        <taxon>Flavobacteriia</taxon>
        <taxon>Flavobacteriales</taxon>
        <taxon>Flavobacteriaceae</taxon>
        <taxon>Mesonia</taxon>
    </lineage>
</organism>
<accession>A0A2W7I474</accession>
<reference evidence="2 3" key="1">
    <citation type="submission" date="2018-06" db="EMBL/GenBank/DDBJ databases">
        <title>Genomic Encyclopedia of Archaeal and Bacterial Type Strains, Phase II (KMG-II): from individual species to whole genera.</title>
        <authorList>
            <person name="Goeker M."/>
        </authorList>
    </citation>
    <scope>NUCLEOTIDE SEQUENCE [LARGE SCALE GENOMIC DNA]</scope>
    <source>
        <strain evidence="2 3">DSM 15361</strain>
    </source>
</reference>
<evidence type="ECO:0000313" key="2">
    <source>
        <dbReference type="EMBL" id="PZW41474.1"/>
    </source>
</evidence>
<name>A0A2W7I474_9FLAO</name>
<sequence length="801" mass="92848">MLKKILFFSLFLISSFLFSQANPKNIRELGDKYKNFFKVQPDYLYLHLNKTSFFVNETLWFAAYAYNIQLQEPNKQITNLEVSIYDENQNFITHKTLYMNGGKSWGDFNLNEKDFKPGKYYITAYTEYMKNFEEKSSFIQMFTVLGQEKAQPQKKSLENYDLHVLPEGGHLIANIQNTLGVKMSNSNAQGIPFKAIFYNSSQDTLEEFSSNKWGFSKFTFTPETNKNYFIDFITPKGDTIKHQMEPSEKVGVNLNLRSFNKQTAVIEVKGNEKTLPSLLQKKYYLSIHKDGLMKTLDFKFVRGFLGTKLKVDTDEFFDGINIITVFNENFHPILERLIYNPYKLKKPKLQATLIKNHIDSLEIGLESYSNELKKLSISVLPSKTNAYLPTKNITSTFKLKPYIKGFIEKENQYFTQEEPLKKRMENLDLLLLTQGWSKYNWYEIFSEIKKEPFPRHTGFEIVGTVLDRNKKRDNEVFITSNHSNLFETLAIDDTDQFKIDSLYLLKNEDISIGIINKKNKKISFSNVSLSTYPSFSPQTIETYFKFNSSYKREVNYNIVNHKKNIFTKDPKNFLNTNELEAVMLTSKGRKDAYERIDNFTEKVNINENLPGSFKYVTDLIKSKGFTVEKTPDSLKVFSNRYYTITPGAGNKFGQMTTQVYIDGVLVQPQGLTLRNLETVEIESIKFNKLGAGEGLFGGGGVIRILTRKDSRFKHDKIKKTIKTLQAQNGFSSSKEFYNPEYNNLQSDYFLYYGTIHWEPNLIMKNAKNFKIVNTLTPNLLLHIEGLDESGDLISEIIQINL</sequence>
<evidence type="ECO:0008006" key="4">
    <source>
        <dbReference type="Google" id="ProtNLM"/>
    </source>
</evidence>
<keyword evidence="1" id="KW-0732">Signal</keyword>
<gene>
    <name evidence="2" type="ORF">LX95_01150</name>
</gene>
<feature type="signal peptide" evidence="1">
    <location>
        <begin position="1"/>
        <end position="21"/>
    </location>
</feature>
<evidence type="ECO:0000313" key="3">
    <source>
        <dbReference type="Proteomes" id="UP000249542"/>
    </source>
</evidence>
<feature type="chain" id="PRO_5016158392" description="TonB-dependent receptor-like protein" evidence="1">
    <location>
        <begin position="22"/>
        <end position="801"/>
    </location>
</feature>
<dbReference type="Proteomes" id="UP000249542">
    <property type="component" value="Unassembled WGS sequence"/>
</dbReference>
<proteinExistence type="predicted"/>
<protein>
    <recommendedName>
        <fullName evidence="4">TonB-dependent receptor-like protein</fullName>
    </recommendedName>
</protein>
<dbReference type="AlphaFoldDB" id="A0A2W7I474"/>
<dbReference type="RefSeq" id="WP_111540482.1">
    <property type="nucleotide sequence ID" value="NZ_QKYV01000003.1"/>
</dbReference>
<dbReference type="EMBL" id="QKYV01000003">
    <property type="protein sequence ID" value="PZW41474.1"/>
    <property type="molecule type" value="Genomic_DNA"/>
</dbReference>
<comment type="caution">
    <text evidence="2">The sequence shown here is derived from an EMBL/GenBank/DDBJ whole genome shotgun (WGS) entry which is preliminary data.</text>
</comment>
<evidence type="ECO:0000256" key="1">
    <source>
        <dbReference type="SAM" id="SignalP"/>
    </source>
</evidence>